<dbReference type="Proteomes" id="UP000826661">
    <property type="component" value="Chromosome V"/>
</dbReference>
<dbReference type="AlphaFoldDB" id="A0A8G0LHY6"/>
<reference evidence="2 3" key="1">
    <citation type="journal article" date="2021" name="BMC Genomics">
        <title>Telomere-to-telomere genome assembly of asparaginase-producing Trichoderma simmonsii.</title>
        <authorList>
            <person name="Chung D."/>
            <person name="Kwon Y.M."/>
            <person name="Yang Y."/>
        </authorList>
    </citation>
    <scope>NUCLEOTIDE SEQUENCE [LARGE SCALE GENOMIC DNA]</scope>
    <source>
        <strain evidence="2 3">GH-Sj1</strain>
    </source>
</reference>
<feature type="region of interest" description="Disordered" evidence="1">
    <location>
        <begin position="1"/>
        <end position="69"/>
    </location>
</feature>
<feature type="region of interest" description="Disordered" evidence="1">
    <location>
        <begin position="98"/>
        <end position="144"/>
    </location>
</feature>
<accession>A0A8G0LHY6</accession>
<name>A0A8G0LHY6_9HYPO</name>
<proteinExistence type="predicted"/>
<feature type="compositionally biased region" description="Low complexity" evidence="1">
    <location>
        <begin position="35"/>
        <end position="55"/>
    </location>
</feature>
<keyword evidence="3" id="KW-1185">Reference proteome</keyword>
<evidence type="ECO:0000313" key="3">
    <source>
        <dbReference type="Proteomes" id="UP000826661"/>
    </source>
</evidence>
<evidence type="ECO:0000256" key="1">
    <source>
        <dbReference type="SAM" id="MobiDB-lite"/>
    </source>
</evidence>
<gene>
    <name evidence="2" type="ORF">H0G86_009407</name>
</gene>
<feature type="compositionally biased region" description="Low complexity" evidence="1">
    <location>
        <begin position="9"/>
        <end position="21"/>
    </location>
</feature>
<dbReference type="EMBL" id="CP075868">
    <property type="protein sequence ID" value="QYT02402.1"/>
    <property type="molecule type" value="Genomic_DNA"/>
</dbReference>
<organism evidence="2 3">
    <name type="scientific">Trichoderma simmonsii</name>
    <dbReference type="NCBI Taxonomy" id="1491479"/>
    <lineage>
        <taxon>Eukaryota</taxon>
        <taxon>Fungi</taxon>
        <taxon>Dikarya</taxon>
        <taxon>Ascomycota</taxon>
        <taxon>Pezizomycotina</taxon>
        <taxon>Sordariomycetes</taxon>
        <taxon>Hypocreomycetidae</taxon>
        <taxon>Hypocreales</taxon>
        <taxon>Hypocreaceae</taxon>
        <taxon>Trichoderma</taxon>
    </lineage>
</organism>
<protein>
    <submittedName>
        <fullName evidence="2">Uncharacterized protein</fullName>
    </submittedName>
</protein>
<sequence>MPLFRRPRSSSEPPVRRISTSLRRRLSATMPGQRSSSAPAAASSNNTSSTSAANSQVEPTPDATPLEASSIFNPSDAYTEIIEWASYPRAIELHDDPIDDDILLPPECRSPSPPSPTQPSPAFTFAVLDSPSPPTPSSPTTSPPQLTYPVFTYMPIEERLQRRQECFFHLQQFRQGLVEDPFGEWSDLANDLYGGNIPPEFYLTSAPFDLHSLRGRVRLRYIRTAFCMPIDSTSYEIESFLSRNPSLVRYLLYNAVPDPDHAYLYQKNVNNPASRQHNWYILCAIKQLNWIDETVDWMAEVARTEDEGALSELHKVRETVVLPTVWKRMQEMRGVGEKWEEMPMEKLHVRVVEQMRQNRPNSLLRNVVTSQDVMKSRCRFM</sequence>
<evidence type="ECO:0000313" key="2">
    <source>
        <dbReference type="EMBL" id="QYT02402.1"/>
    </source>
</evidence>